<name>A0ABQ3M837_9PSEU</name>
<evidence type="ECO:0000256" key="4">
    <source>
        <dbReference type="ARBA" id="ARBA00022438"/>
    </source>
</evidence>
<evidence type="ECO:0000256" key="3">
    <source>
        <dbReference type="ARBA" id="ARBA00010088"/>
    </source>
</evidence>
<dbReference type="InterPro" id="IPR029058">
    <property type="entry name" value="AB_hydrolase_fold"/>
</dbReference>
<dbReference type="EMBL" id="BNAY01000008">
    <property type="protein sequence ID" value="GHH29225.1"/>
    <property type="molecule type" value="Genomic_DNA"/>
</dbReference>
<dbReference type="PANTHER" id="PTHR43722:SF1">
    <property type="entry name" value="PROLINE IMINOPEPTIDASE"/>
    <property type="match status" value="1"/>
</dbReference>
<dbReference type="Proteomes" id="UP000635387">
    <property type="component" value="Unassembled WGS sequence"/>
</dbReference>
<gene>
    <name evidence="10" type="ORF">GCM10017790_61020</name>
</gene>
<feature type="domain" description="AB hydrolase-1" evidence="9">
    <location>
        <begin position="38"/>
        <end position="303"/>
    </location>
</feature>
<evidence type="ECO:0000256" key="2">
    <source>
        <dbReference type="ARBA" id="ARBA00004496"/>
    </source>
</evidence>
<evidence type="ECO:0000256" key="5">
    <source>
        <dbReference type="ARBA" id="ARBA00022490"/>
    </source>
</evidence>
<keyword evidence="11" id="KW-1185">Reference proteome</keyword>
<dbReference type="InterPro" id="IPR012349">
    <property type="entry name" value="Split_barrel_FMN-bd"/>
</dbReference>
<dbReference type="InterPro" id="IPR002410">
    <property type="entry name" value="Peptidase_S33"/>
</dbReference>
<organism evidence="10 11">
    <name type="scientific">Amycolatopsis oliviviridis</name>
    <dbReference type="NCBI Taxonomy" id="1471590"/>
    <lineage>
        <taxon>Bacteria</taxon>
        <taxon>Bacillati</taxon>
        <taxon>Actinomycetota</taxon>
        <taxon>Actinomycetes</taxon>
        <taxon>Pseudonocardiales</taxon>
        <taxon>Pseudonocardiaceae</taxon>
        <taxon>Amycolatopsis</taxon>
    </lineage>
</organism>
<keyword evidence="6 8" id="KW-0645">Protease</keyword>
<dbReference type="Pfam" id="PF00561">
    <property type="entry name" value="Abhydrolase_1"/>
    <property type="match status" value="1"/>
</dbReference>
<comment type="similarity">
    <text evidence="3 8">Belongs to the peptidase S33 family.</text>
</comment>
<evidence type="ECO:0000256" key="6">
    <source>
        <dbReference type="ARBA" id="ARBA00022670"/>
    </source>
</evidence>
<sequence>MADMLGLYPEIEPYVQGMLPVGDGNEIYWEECGDPEGKPVIFLHGGPGGGSSPRHRRLFDPERYRIVLFDQRGCGRSTPNCATPEADLSVNTTWHLVADIERLREHLDIEHWMVFGGSWGSVLGLTYAETHPGHVTELVLRGVATLRAKELQWLYGGGAAFLFPEAWSRFLAPVPFSRRQENLIEVYHELLSHPDPAVHGPAAIAWSRWEGETVKLRPRDEVIDAFSDPEFALAIARIENHYFRYGGWLAEDQLLRDAGKLRDIPCVLVQGRYDVVTPAITAWELGQVLPTAELVMVGDAGHAFDEPGILHELISATDRFASHWRGATTPEHEERNADMLFGDEHVRRYEETDGEVGHDWEKGAPCLVLTTKGRKTGEDRKFALIYQFDDENNPVIVASKGGAPEDPGWYKNLQANPEVKAQVKADKFTARARTLEGEDRAKLWEKLAAVWPDYNEYAKKTDREIPVVVLERV</sequence>
<dbReference type="InterPro" id="IPR000073">
    <property type="entry name" value="AB_hydrolase_1"/>
</dbReference>
<dbReference type="SUPFAM" id="SSF53474">
    <property type="entry name" value="alpha/beta-Hydrolases"/>
    <property type="match status" value="1"/>
</dbReference>
<accession>A0ABQ3M837</accession>
<evidence type="ECO:0000313" key="11">
    <source>
        <dbReference type="Proteomes" id="UP000635387"/>
    </source>
</evidence>
<dbReference type="NCBIfam" id="TIGR00026">
    <property type="entry name" value="hi_GC_TIGR00026"/>
    <property type="match status" value="1"/>
</dbReference>
<reference evidence="11" key="1">
    <citation type="journal article" date="2019" name="Int. J. Syst. Evol. Microbiol.">
        <title>The Global Catalogue of Microorganisms (GCM) 10K type strain sequencing project: providing services to taxonomists for standard genome sequencing and annotation.</title>
        <authorList>
            <consortium name="The Broad Institute Genomics Platform"/>
            <consortium name="The Broad Institute Genome Sequencing Center for Infectious Disease"/>
            <person name="Wu L."/>
            <person name="Ma J."/>
        </authorList>
    </citation>
    <scope>NUCLEOTIDE SEQUENCE [LARGE SCALE GENOMIC DNA]</scope>
    <source>
        <strain evidence="11">CGMCC 4.7683</strain>
    </source>
</reference>
<keyword evidence="5" id="KW-0963">Cytoplasm</keyword>
<dbReference type="PANTHER" id="PTHR43722">
    <property type="entry name" value="PROLINE IMINOPEPTIDASE"/>
    <property type="match status" value="1"/>
</dbReference>
<dbReference type="PRINTS" id="PR00793">
    <property type="entry name" value="PROAMNOPTASE"/>
</dbReference>
<dbReference type="InterPro" id="IPR004378">
    <property type="entry name" value="F420H2_quin_Rdtase"/>
</dbReference>
<evidence type="ECO:0000256" key="7">
    <source>
        <dbReference type="ARBA" id="ARBA00022801"/>
    </source>
</evidence>
<keyword evidence="7 8" id="KW-0378">Hydrolase</keyword>
<dbReference type="NCBIfam" id="TIGR01249">
    <property type="entry name" value="pro_imino_pep_1"/>
    <property type="match status" value="1"/>
</dbReference>
<dbReference type="Gene3D" id="3.40.50.1820">
    <property type="entry name" value="alpha/beta hydrolase"/>
    <property type="match status" value="1"/>
</dbReference>
<keyword evidence="4 8" id="KW-0031">Aminopeptidase</keyword>
<protein>
    <recommendedName>
        <fullName evidence="8">Proline iminopeptidase</fullName>
        <ecNumber evidence="8">3.4.11.5</ecNumber>
    </recommendedName>
</protein>
<proteinExistence type="inferred from homology"/>
<evidence type="ECO:0000313" key="10">
    <source>
        <dbReference type="EMBL" id="GHH29225.1"/>
    </source>
</evidence>
<comment type="caution">
    <text evidence="10">The sequence shown here is derived from an EMBL/GenBank/DDBJ whole genome shotgun (WGS) entry which is preliminary data.</text>
</comment>
<comment type="subcellular location">
    <subcellularLocation>
        <location evidence="2">Cytoplasm</location>
    </subcellularLocation>
</comment>
<evidence type="ECO:0000259" key="9">
    <source>
        <dbReference type="Pfam" id="PF00561"/>
    </source>
</evidence>
<comment type="catalytic activity">
    <reaction evidence="1 8">
        <text>Release of N-terminal proline from a peptide.</text>
        <dbReference type="EC" id="3.4.11.5"/>
    </reaction>
</comment>
<dbReference type="Gene3D" id="2.30.110.10">
    <property type="entry name" value="Electron Transport, Fmn-binding Protein, Chain A"/>
    <property type="match status" value="1"/>
</dbReference>
<dbReference type="InterPro" id="IPR005944">
    <property type="entry name" value="Pro_iminopeptidase"/>
</dbReference>
<dbReference type="EC" id="3.4.11.5" evidence="8"/>
<evidence type="ECO:0000256" key="1">
    <source>
        <dbReference type="ARBA" id="ARBA00001585"/>
    </source>
</evidence>
<dbReference type="Pfam" id="PF04075">
    <property type="entry name" value="F420H2_quin_red"/>
    <property type="match status" value="1"/>
</dbReference>
<evidence type="ECO:0000256" key="8">
    <source>
        <dbReference type="RuleBase" id="RU003421"/>
    </source>
</evidence>